<evidence type="ECO:0000313" key="2">
    <source>
        <dbReference type="Proteomes" id="UP000188605"/>
    </source>
</evidence>
<name>A0ACC8XA49_9FIRM</name>
<gene>
    <name evidence="1" type="ORF">AN396_08070</name>
</gene>
<proteinExistence type="predicted"/>
<accession>A0ACC8XA49</accession>
<comment type="caution">
    <text evidence="1">The sequence shown here is derived from an EMBL/GenBank/DDBJ whole genome shotgun (WGS) entry which is preliminary data.</text>
</comment>
<protein>
    <submittedName>
        <fullName evidence="1">Uncharacterized protein</fullName>
    </submittedName>
</protein>
<keyword evidence="2" id="KW-1185">Reference proteome</keyword>
<sequence length="557" mass="61388">MLSNLSIKNRIMRGFHIVIALNVFMTITGVASLWTSENTLDGFVSGPYEANKAVNTVRLEVNEGAKIVREMYIHAKDKDFSDYIKEVERCVDLILENVSILKSSEIVDKSLITEYEDIITLWIEAADEIMNAIISDNLALAYELFDTKCNAYLAEAIVLANQLNEDIKADQEQMITQITIINVVSMTLLTGLLIACIIASIFLAKKITFSIAHPLRSLEAVAGEMAKGNLQAPNITYEVDDAIGRLSKTIGHSMKVLHSYIADIDRVMSNLSKGNFDCELKENYTGEFENMANSIEIFMRETNTRLAKISLIAQDFTQQSNTIAKNSTDLATGATQQEEIIKAFLEQTEVLSNTVMDNVKQVNNTKNMIGTTRKKAKDGKISMDDMKVAMDGINKSSNNISEVVKTVESIAGQTNLLALNAAIEAARAGESGKGFAVVANEIRDLATKSSEAVKDIEAMIKNSVQEAEKGSEKVDVTSVQFEEIHSSVEDTNTIMGELLKYAQVQKKSVEELNDGTKRLNIVVKSNVNSSEEGAAISQELSAQALELKELIDYFKIK</sequence>
<dbReference type="EMBL" id="LJDB01000064">
    <property type="protein sequence ID" value="ONI39351.1"/>
    <property type="molecule type" value="Genomic_DNA"/>
</dbReference>
<dbReference type="Proteomes" id="UP000188605">
    <property type="component" value="Unassembled WGS sequence"/>
</dbReference>
<reference evidence="1" key="1">
    <citation type="submission" date="2016-08" db="EMBL/GenBank/DDBJ databases">
        <authorList>
            <person name="Ngugi D.K."/>
            <person name="Miyake S."/>
            <person name="Stingl U."/>
        </authorList>
    </citation>
    <scope>NUCLEOTIDE SEQUENCE</scope>
    <source>
        <strain evidence="1">SCG-B11WGA-EpuloA1</strain>
    </source>
</reference>
<organism evidence="1 2">
    <name type="scientific">Candidatus Epulonipiscium fishelsonii</name>
    <dbReference type="NCBI Taxonomy" id="77094"/>
    <lineage>
        <taxon>Bacteria</taxon>
        <taxon>Bacillati</taxon>
        <taxon>Bacillota</taxon>
        <taxon>Clostridia</taxon>
        <taxon>Lachnospirales</taxon>
        <taxon>Lachnospiraceae</taxon>
        <taxon>Candidatus Epulonipiscium</taxon>
    </lineage>
</organism>
<evidence type="ECO:0000313" key="1">
    <source>
        <dbReference type="EMBL" id="ONI39351.1"/>
    </source>
</evidence>